<dbReference type="Pfam" id="PF17853">
    <property type="entry name" value="GGDEF_2"/>
    <property type="match status" value="1"/>
</dbReference>
<dbReference type="PANTHER" id="PTHR33744">
    <property type="entry name" value="CARBOHYDRATE DIACID REGULATOR"/>
    <property type="match status" value="1"/>
</dbReference>
<reference evidence="5" key="1">
    <citation type="journal article" date="2014" name="Int. J. Syst. Evol. Microbiol.">
        <title>Complete genome sequence of Corynebacterium casei LMG S-19264T (=DSM 44701T), isolated from a smear-ripened cheese.</title>
        <authorList>
            <consortium name="US DOE Joint Genome Institute (JGI-PGF)"/>
            <person name="Walter F."/>
            <person name="Albersmeier A."/>
            <person name="Kalinowski J."/>
            <person name="Ruckert C."/>
        </authorList>
    </citation>
    <scope>NUCLEOTIDE SEQUENCE</scope>
    <source>
        <strain evidence="5">CGMCC 1.12408</strain>
    </source>
</reference>
<dbReference type="InterPro" id="IPR041522">
    <property type="entry name" value="CdaR_GGDEF"/>
</dbReference>
<keyword evidence="6" id="KW-1185">Reference proteome</keyword>
<sequence length="367" mass="42115">MKLTKDLGQKIIKETTKLINEHIIIVNENAIIIASTDSSRIGDFHEGALLTIKNNCTTVLTTEHVPKMQGIKPGVNLPITINDNVIGVIGITGNPDEIIPFASLMKKMTELLINESIYIQQKEWHRRAIEAYFFDWVQKKEISEEFSNRAEILGINLSPPLRCSIIEIKHVNNNLETIDQIIQLLSLKMDCIPIRWGDKRILFLTEDIKYNLSQLKIEMQSLQNYILTKLSIPLTIGIGTITNTYCIKESYENGVNALTIGEKDGINVYEDLLLEVCFSAIDKNISKDFISKVFRNLPFEEELFHTLRIYLINNMNVKKTSEELHIHINTLHYRLNRIETITGHNPRNAYSIAIFYIALYLLDKDTN</sequence>
<accession>A0A916WDB4</accession>
<evidence type="ECO:0000313" key="6">
    <source>
        <dbReference type="Proteomes" id="UP000613512"/>
    </source>
</evidence>
<comment type="similarity">
    <text evidence="1">Belongs to the CdaR family.</text>
</comment>
<dbReference type="Proteomes" id="UP000613512">
    <property type="component" value="Unassembled WGS sequence"/>
</dbReference>
<dbReference type="InterPro" id="IPR042070">
    <property type="entry name" value="PucR_C-HTH_sf"/>
</dbReference>
<reference evidence="5" key="2">
    <citation type="submission" date="2020-09" db="EMBL/GenBank/DDBJ databases">
        <authorList>
            <person name="Sun Q."/>
            <person name="Zhou Y."/>
        </authorList>
    </citation>
    <scope>NUCLEOTIDE SEQUENCE</scope>
    <source>
        <strain evidence="5">CGMCC 1.12408</strain>
    </source>
</reference>
<dbReference type="InterPro" id="IPR008599">
    <property type="entry name" value="Diacid_rec"/>
</dbReference>
<proteinExistence type="inferred from homology"/>
<comment type="caution">
    <text evidence="5">The sequence shown here is derived from an EMBL/GenBank/DDBJ whole genome shotgun (WGS) entry which is preliminary data.</text>
</comment>
<name>A0A916WDB4_9BACI</name>
<evidence type="ECO:0000256" key="1">
    <source>
        <dbReference type="ARBA" id="ARBA00006754"/>
    </source>
</evidence>
<dbReference type="EMBL" id="BMEY01000021">
    <property type="protein sequence ID" value="GGA87746.1"/>
    <property type="molecule type" value="Genomic_DNA"/>
</dbReference>
<organism evidence="5 6">
    <name type="scientific">Ornithinibacillus halotolerans</name>
    <dbReference type="NCBI Taxonomy" id="1274357"/>
    <lineage>
        <taxon>Bacteria</taxon>
        <taxon>Bacillati</taxon>
        <taxon>Bacillota</taxon>
        <taxon>Bacilli</taxon>
        <taxon>Bacillales</taxon>
        <taxon>Bacillaceae</taxon>
        <taxon>Ornithinibacillus</taxon>
    </lineage>
</organism>
<dbReference type="Gene3D" id="1.10.10.2840">
    <property type="entry name" value="PucR C-terminal helix-turn-helix domain"/>
    <property type="match status" value="1"/>
</dbReference>
<dbReference type="RefSeq" id="WP_188385787.1">
    <property type="nucleotide sequence ID" value="NZ_BMEY01000021.1"/>
</dbReference>
<gene>
    <name evidence="5" type="primary">cdaR</name>
    <name evidence="5" type="ORF">GCM10008025_33110</name>
</gene>
<dbReference type="Pfam" id="PF13556">
    <property type="entry name" value="HTH_30"/>
    <property type="match status" value="1"/>
</dbReference>
<evidence type="ECO:0000259" key="4">
    <source>
        <dbReference type="Pfam" id="PF17853"/>
    </source>
</evidence>
<dbReference type="InterPro" id="IPR051448">
    <property type="entry name" value="CdaR-like_regulators"/>
</dbReference>
<protein>
    <submittedName>
        <fullName evidence="5">Transcriptional regulator</fullName>
    </submittedName>
</protein>
<dbReference type="InterPro" id="IPR025736">
    <property type="entry name" value="PucR_C-HTH_dom"/>
</dbReference>
<dbReference type="PANTHER" id="PTHR33744:SF16">
    <property type="entry name" value="CARBOHYDRATE DIACID REGULATOR"/>
    <property type="match status" value="1"/>
</dbReference>
<evidence type="ECO:0000259" key="3">
    <source>
        <dbReference type="Pfam" id="PF13556"/>
    </source>
</evidence>
<feature type="domain" description="CdaR GGDEF-like" evidence="4">
    <location>
        <begin position="143"/>
        <end position="259"/>
    </location>
</feature>
<dbReference type="Pfam" id="PF05651">
    <property type="entry name" value="Diacid_rec"/>
    <property type="match status" value="1"/>
</dbReference>
<feature type="domain" description="Putative sugar diacid recognition" evidence="2">
    <location>
        <begin position="3"/>
        <end position="136"/>
    </location>
</feature>
<dbReference type="AlphaFoldDB" id="A0A916WDB4"/>
<feature type="domain" description="PucR C-terminal helix-turn-helix" evidence="3">
    <location>
        <begin position="303"/>
        <end position="360"/>
    </location>
</feature>
<evidence type="ECO:0000259" key="2">
    <source>
        <dbReference type="Pfam" id="PF05651"/>
    </source>
</evidence>
<evidence type="ECO:0000313" key="5">
    <source>
        <dbReference type="EMBL" id="GGA87746.1"/>
    </source>
</evidence>